<dbReference type="AlphaFoldDB" id="A0A5C2SPJ1"/>
<feature type="region of interest" description="Disordered" evidence="1">
    <location>
        <begin position="1"/>
        <end position="40"/>
    </location>
</feature>
<accession>A0A5C2SPJ1</accession>
<reference evidence="2" key="1">
    <citation type="journal article" date="2018" name="Genome Biol. Evol.">
        <title>Genomics and development of Lentinus tigrinus, a white-rot wood-decaying mushroom with dimorphic fruiting bodies.</title>
        <authorList>
            <person name="Wu B."/>
            <person name="Xu Z."/>
            <person name="Knudson A."/>
            <person name="Carlson A."/>
            <person name="Chen N."/>
            <person name="Kovaka S."/>
            <person name="LaButti K."/>
            <person name="Lipzen A."/>
            <person name="Pennachio C."/>
            <person name="Riley R."/>
            <person name="Schakwitz W."/>
            <person name="Umezawa K."/>
            <person name="Ohm R.A."/>
            <person name="Grigoriev I.V."/>
            <person name="Nagy L.G."/>
            <person name="Gibbons J."/>
            <person name="Hibbett D."/>
        </authorList>
    </citation>
    <scope>NUCLEOTIDE SEQUENCE [LARGE SCALE GENOMIC DNA]</scope>
    <source>
        <strain evidence="2">ALCF2SS1-6</strain>
    </source>
</reference>
<evidence type="ECO:0000313" key="3">
    <source>
        <dbReference type="Proteomes" id="UP000313359"/>
    </source>
</evidence>
<dbReference type="EMBL" id="ML122252">
    <property type="protein sequence ID" value="RPD65258.1"/>
    <property type="molecule type" value="Genomic_DNA"/>
</dbReference>
<proteinExistence type="predicted"/>
<evidence type="ECO:0000256" key="1">
    <source>
        <dbReference type="SAM" id="MobiDB-lite"/>
    </source>
</evidence>
<name>A0A5C2SPJ1_9APHY</name>
<gene>
    <name evidence="2" type="ORF">L227DRAFT_206699</name>
</gene>
<protein>
    <submittedName>
        <fullName evidence="2">Uncharacterized protein</fullName>
    </submittedName>
</protein>
<sequence>MSATSHWAQFCASPGSPPEGHRDLPAGPSMDAIRPRRGFNARETSFTADARGESIGRQRLCSHCIGGYLEPRLYACFARPVSSAVWCCVGHVVLPVALSTFLSHLCGVGRPR</sequence>
<organism evidence="2 3">
    <name type="scientific">Lentinus tigrinus ALCF2SS1-6</name>
    <dbReference type="NCBI Taxonomy" id="1328759"/>
    <lineage>
        <taxon>Eukaryota</taxon>
        <taxon>Fungi</taxon>
        <taxon>Dikarya</taxon>
        <taxon>Basidiomycota</taxon>
        <taxon>Agaricomycotina</taxon>
        <taxon>Agaricomycetes</taxon>
        <taxon>Polyporales</taxon>
        <taxon>Polyporaceae</taxon>
        <taxon>Lentinus</taxon>
    </lineage>
</organism>
<keyword evidence="3" id="KW-1185">Reference proteome</keyword>
<evidence type="ECO:0000313" key="2">
    <source>
        <dbReference type="EMBL" id="RPD65258.1"/>
    </source>
</evidence>
<dbReference type="Proteomes" id="UP000313359">
    <property type="component" value="Unassembled WGS sequence"/>
</dbReference>